<dbReference type="RefSeq" id="WP_267566205.1">
    <property type="nucleotide sequence ID" value="NZ_JAPNTZ010000010.1"/>
</dbReference>
<proteinExistence type="predicted"/>
<name>A0ABT4B700_9ACTN</name>
<keyword evidence="2" id="KW-1185">Reference proteome</keyword>
<evidence type="ECO:0000313" key="1">
    <source>
        <dbReference type="EMBL" id="MCY1141807.1"/>
    </source>
</evidence>
<reference evidence="1" key="1">
    <citation type="submission" date="2022-11" db="EMBL/GenBank/DDBJ databases">
        <authorList>
            <person name="Somphong A."/>
            <person name="Phongsopitanun W."/>
        </authorList>
    </citation>
    <scope>NUCLEOTIDE SEQUENCE</scope>
    <source>
        <strain evidence="1">Pm04-4</strain>
    </source>
</reference>
<evidence type="ECO:0000313" key="2">
    <source>
        <dbReference type="Proteomes" id="UP001151002"/>
    </source>
</evidence>
<gene>
    <name evidence="1" type="ORF">OWR29_27745</name>
</gene>
<organism evidence="1 2">
    <name type="scientific">Paractinoplanes pyxinae</name>
    <dbReference type="NCBI Taxonomy" id="2997416"/>
    <lineage>
        <taxon>Bacteria</taxon>
        <taxon>Bacillati</taxon>
        <taxon>Actinomycetota</taxon>
        <taxon>Actinomycetes</taxon>
        <taxon>Micromonosporales</taxon>
        <taxon>Micromonosporaceae</taxon>
        <taxon>Paractinoplanes</taxon>
    </lineage>
</organism>
<comment type="caution">
    <text evidence="1">The sequence shown here is derived from an EMBL/GenBank/DDBJ whole genome shotgun (WGS) entry which is preliminary data.</text>
</comment>
<sequence>MDGDLTETGVMTDRLSPERLAPYVEAGGGDLNSAFELYVRNTSVSVALAATIGHVEVILRNAIHQNLTSWSTQRFAEPRWYLDSGGLLEPRQTAVIRRARQRAVQYGRYTETPGRVVAELPFGFWRFLLTGQYDTTLWRQSLFHVFPGQRQRRAIQDAVEVLHLSRNRIAHHEPMFNRPIADIQVTALTLTEWICPVSRKWVERRCSVNQVLGRRPG</sequence>
<dbReference type="Proteomes" id="UP001151002">
    <property type="component" value="Unassembled WGS sequence"/>
</dbReference>
<dbReference type="EMBL" id="JAPNTZ010000010">
    <property type="protein sequence ID" value="MCY1141807.1"/>
    <property type="molecule type" value="Genomic_DNA"/>
</dbReference>
<protein>
    <submittedName>
        <fullName evidence="1">Abi family protein</fullName>
    </submittedName>
</protein>
<accession>A0ABT4B700</accession>